<dbReference type="SUPFAM" id="SSF53613">
    <property type="entry name" value="Ribokinase-like"/>
    <property type="match status" value="1"/>
</dbReference>
<dbReference type="PANTHER" id="PTHR20858:SF17">
    <property type="entry name" value="HYDROXYMETHYLPYRIMIDINE_PHOSPHOMETHYLPYRIMIDINE KINASE THI20-RELATED"/>
    <property type="match status" value="1"/>
</dbReference>
<dbReference type="CDD" id="cd01169">
    <property type="entry name" value="HMPP_kinase"/>
    <property type="match status" value="1"/>
</dbReference>
<sequence length="232" mass="25491">MKLFCLTIAGSDPTCGAGIQADIRTFDRCGVHPFSVITAITYQSATEFYGYNSLSDDLNKQLDTIFTSYPVKYVKIGMIPDVKALDIIVDVVRQYELIVVLDPVSISSAGERLSSEGLELEIEKSLFPYIKVLTPNINEASFYANRDLSNKTTENIAELKEAAIILVKKLYSDNQALAAEKAVVIKSAGIKQGELFDLVCFSTGIGANENYEFMLYQKPKLSFNGNVHGTGC</sequence>
<dbReference type="GO" id="GO:0009228">
    <property type="term" value="P:thiamine biosynthetic process"/>
    <property type="evidence" value="ECO:0007669"/>
    <property type="project" value="InterPro"/>
</dbReference>
<proteinExistence type="predicted"/>
<name>X1I9W0_9ZZZZ</name>
<feature type="non-terminal residue" evidence="2">
    <location>
        <position position="232"/>
    </location>
</feature>
<feature type="domain" description="Pyridoxamine kinase/Phosphomethylpyrimidine kinase" evidence="1">
    <location>
        <begin position="12"/>
        <end position="232"/>
    </location>
</feature>
<evidence type="ECO:0000259" key="1">
    <source>
        <dbReference type="Pfam" id="PF08543"/>
    </source>
</evidence>
<dbReference type="InterPro" id="IPR029056">
    <property type="entry name" value="Ribokinase-like"/>
</dbReference>
<dbReference type="AlphaFoldDB" id="X1I9W0"/>
<dbReference type="InterPro" id="IPR004399">
    <property type="entry name" value="HMP/HMP-P_kinase_dom"/>
</dbReference>
<reference evidence="2" key="1">
    <citation type="journal article" date="2014" name="Front. Microbiol.">
        <title>High frequency of phylogenetically diverse reductive dehalogenase-homologous genes in deep subseafloor sedimentary metagenomes.</title>
        <authorList>
            <person name="Kawai M."/>
            <person name="Futagami T."/>
            <person name="Toyoda A."/>
            <person name="Takaki Y."/>
            <person name="Nishi S."/>
            <person name="Hori S."/>
            <person name="Arai W."/>
            <person name="Tsubouchi T."/>
            <person name="Morono Y."/>
            <person name="Uchiyama I."/>
            <person name="Ito T."/>
            <person name="Fujiyama A."/>
            <person name="Inagaki F."/>
            <person name="Takami H."/>
        </authorList>
    </citation>
    <scope>NUCLEOTIDE SEQUENCE</scope>
    <source>
        <strain evidence="2">Expedition CK06-06</strain>
    </source>
</reference>
<comment type="caution">
    <text evidence="2">The sequence shown here is derived from an EMBL/GenBank/DDBJ whole genome shotgun (WGS) entry which is preliminary data.</text>
</comment>
<dbReference type="Pfam" id="PF08543">
    <property type="entry name" value="Phos_pyr_kin"/>
    <property type="match status" value="1"/>
</dbReference>
<dbReference type="GO" id="GO:0008902">
    <property type="term" value="F:hydroxymethylpyrimidine kinase activity"/>
    <property type="evidence" value="ECO:0007669"/>
    <property type="project" value="TreeGrafter"/>
</dbReference>
<dbReference type="Gene3D" id="3.40.1190.20">
    <property type="match status" value="1"/>
</dbReference>
<dbReference type="PANTHER" id="PTHR20858">
    <property type="entry name" value="PHOSPHOMETHYLPYRIMIDINE KINASE"/>
    <property type="match status" value="1"/>
</dbReference>
<accession>X1I9W0</accession>
<dbReference type="GO" id="GO:0008972">
    <property type="term" value="F:phosphomethylpyrimidine kinase activity"/>
    <property type="evidence" value="ECO:0007669"/>
    <property type="project" value="InterPro"/>
</dbReference>
<organism evidence="2">
    <name type="scientific">marine sediment metagenome</name>
    <dbReference type="NCBI Taxonomy" id="412755"/>
    <lineage>
        <taxon>unclassified sequences</taxon>
        <taxon>metagenomes</taxon>
        <taxon>ecological metagenomes</taxon>
    </lineage>
</organism>
<protein>
    <recommendedName>
        <fullName evidence="1">Pyridoxamine kinase/Phosphomethylpyrimidine kinase domain-containing protein</fullName>
    </recommendedName>
</protein>
<dbReference type="GO" id="GO:0005829">
    <property type="term" value="C:cytosol"/>
    <property type="evidence" value="ECO:0007669"/>
    <property type="project" value="TreeGrafter"/>
</dbReference>
<dbReference type="InterPro" id="IPR013749">
    <property type="entry name" value="PM/HMP-P_kinase-1"/>
</dbReference>
<dbReference type="EMBL" id="BARU01018260">
    <property type="protein sequence ID" value="GAH54378.1"/>
    <property type="molecule type" value="Genomic_DNA"/>
</dbReference>
<evidence type="ECO:0000313" key="2">
    <source>
        <dbReference type="EMBL" id="GAH54378.1"/>
    </source>
</evidence>
<gene>
    <name evidence="2" type="ORF">S03H2_30198</name>
</gene>